<gene>
    <name evidence="6" type="ORF">ACFQDI_16370</name>
</gene>
<feature type="domain" description="HTH luxR-type" evidence="4">
    <location>
        <begin position="153"/>
        <end position="218"/>
    </location>
</feature>
<reference evidence="7" key="1">
    <citation type="journal article" date="2019" name="Int. J. Syst. Evol. Microbiol.">
        <title>The Global Catalogue of Microorganisms (GCM) 10K type strain sequencing project: providing services to taxonomists for standard genome sequencing and annotation.</title>
        <authorList>
            <consortium name="The Broad Institute Genomics Platform"/>
            <consortium name="The Broad Institute Genome Sequencing Center for Infectious Disease"/>
            <person name="Wu L."/>
            <person name="Ma J."/>
        </authorList>
    </citation>
    <scope>NUCLEOTIDE SEQUENCE [LARGE SCALE GENOMIC DNA]</scope>
    <source>
        <strain evidence="7">CGMCC 4.1469</strain>
    </source>
</reference>
<evidence type="ECO:0000256" key="1">
    <source>
        <dbReference type="ARBA" id="ARBA00022553"/>
    </source>
</evidence>
<dbReference type="PRINTS" id="PR00038">
    <property type="entry name" value="HTHLUXR"/>
</dbReference>
<comment type="caution">
    <text evidence="6">The sequence shown here is derived from an EMBL/GenBank/DDBJ whole genome shotgun (WGS) entry which is preliminary data.</text>
</comment>
<dbReference type="Gene3D" id="3.40.50.2300">
    <property type="match status" value="1"/>
</dbReference>
<proteinExistence type="predicted"/>
<dbReference type="InterPro" id="IPR000792">
    <property type="entry name" value="Tscrpt_reg_LuxR_C"/>
</dbReference>
<dbReference type="PANTHER" id="PTHR43214">
    <property type="entry name" value="TWO-COMPONENT RESPONSE REGULATOR"/>
    <property type="match status" value="1"/>
</dbReference>
<organism evidence="6 7">
    <name type="scientific">Prosthecobacter fluviatilis</name>
    <dbReference type="NCBI Taxonomy" id="445931"/>
    <lineage>
        <taxon>Bacteria</taxon>
        <taxon>Pseudomonadati</taxon>
        <taxon>Verrucomicrobiota</taxon>
        <taxon>Verrucomicrobiia</taxon>
        <taxon>Verrucomicrobiales</taxon>
        <taxon>Verrucomicrobiaceae</taxon>
        <taxon>Prosthecobacter</taxon>
    </lineage>
</organism>
<feature type="modified residue" description="4-aspartylphosphate" evidence="3">
    <location>
        <position position="57"/>
    </location>
</feature>
<dbReference type="SUPFAM" id="SSF52172">
    <property type="entry name" value="CheY-like"/>
    <property type="match status" value="1"/>
</dbReference>
<dbReference type="InterPro" id="IPR058245">
    <property type="entry name" value="NreC/VraR/RcsB-like_REC"/>
</dbReference>
<evidence type="ECO:0000313" key="7">
    <source>
        <dbReference type="Proteomes" id="UP001596052"/>
    </source>
</evidence>
<dbReference type="SMART" id="SM00448">
    <property type="entry name" value="REC"/>
    <property type="match status" value="1"/>
</dbReference>
<dbReference type="InterPro" id="IPR039420">
    <property type="entry name" value="WalR-like"/>
</dbReference>
<dbReference type="EMBL" id="JBHSMQ010000006">
    <property type="protein sequence ID" value="MFC5456440.1"/>
    <property type="molecule type" value="Genomic_DNA"/>
</dbReference>
<dbReference type="PROSITE" id="PS50110">
    <property type="entry name" value="RESPONSE_REGULATORY"/>
    <property type="match status" value="1"/>
</dbReference>
<dbReference type="CDD" id="cd06170">
    <property type="entry name" value="LuxR_C_like"/>
    <property type="match status" value="1"/>
</dbReference>
<accession>A0ABW0KSH0</accession>
<feature type="domain" description="Response regulatory" evidence="5">
    <location>
        <begin position="6"/>
        <end position="122"/>
    </location>
</feature>
<evidence type="ECO:0000256" key="2">
    <source>
        <dbReference type="ARBA" id="ARBA00023125"/>
    </source>
</evidence>
<dbReference type="InterPro" id="IPR011006">
    <property type="entry name" value="CheY-like_superfamily"/>
</dbReference>
<keyword evidence="1 3" id="KW-0597">Phosphoprotein</keyword>
<sequence>MNSPIKILLVDDQAPFREAVQAVLGLDSRVEIVAEAANGEEALHRSAEHRPQVVLMDLRMPVMCGAEATRRIRAVHPEIRVLVLTVFDQEEDVFEALRAGASGYMLKDTPVPQMVDAIRAVAAGQTYLQPAIATHVVAEFNRLSQTGLLSVEERHRASQLSRRERDILRHLVRGMSNKEIATALNLAEGTVKNHMTCVLDKLQVPDRTSAALMARNLGLG</sequence>
<keyword evidence="2" id="KW-0238">DNA-binding</keyword>
<dbReference type="RefSeq" id="WP_377168679.1">
    <property type="nucleotide sequence ID" value="NZ_JBHSMQ010000006.1"/>
</dbReference>
<name>A0ABW0KSH0_9BACT</name>
<evidence type="ECO:0000313" key="6">
    <source>
        <dbReference type="EMBL" id="MFC5456440.1"/>
    </source>
</evidence>
<dbReference type="InterPro" id="IPR016032">
    <property type="entry name" value="Sig_transdc_resp-reg_C-effctor"/>
</dbReference>
<dbReference type="CDD" id="cd17535">
    <property type="entry name" value="REC_NarL-like"/>
    <property type="match status" value="1"/>
</dbReference>
<dbReference type="Pfam" id="PF00196">
    <property type="entry name" value="GerE"/>
    <property type="match status" value="1"/>
</dbReference>
<evidence type="ECO:0000259" key="4">
    <source>
        <dbReference type="PROSITE" id="PS50043"/>
    </source>
</evidence>
<dbReference type="PROSITE" id="PS50043">
    <property type="entry name" value="HTH_LUXR_2"/>
    <property type="match status" value="1"/>
</dbReference>
<dbReference type="SMART" id="SM00421">
    <property type="entry name" value="HTH_LUXR"/>
    <property type="match status" value="1"/>
</dbReference>
<protein>
    <submittedName>
        <fullName evidence="6">Response regulator</fullName>
    </submittedName>
</protein>
<dbReference type="Pfam" id="PF00072">
    <property type="entry name" value="Response_reg"/>
    <property type="match status" value="1"/>
</dbReference>
<keyword evidence="7" id="KW-1185">Reference proteome</keyword>
<evidence type="ECO:0000256" key="3">
    <source>
        <dbReference type="PROSITE-ProRule" id="PRU00169"/>
    </source>
</evidence>
<dbReference type="SUPFAM" id="SSF46894">
    <property type="entry name" value="C-terminal effector domain of the bipartite response regulators"/>
    <property type="match status" value="1"/>
</dbReference>
<evidence type="ECO:0000259" key="5">
    <source>
        <dbReference type="PROSITE" id="PS50110"/>
    </source>
</evidence>
<dbReference type="Proteomes" id="UP001596052">
    <property type="component" value="Unassembled WGS sequence"/>
</dbReference>
<dbReference type="InterPro" id="IPR001789">
    <property type="entry name" value="Sig_transdc_resp-reg_receiver"/>
</dbReference>